<dbReference type="Proteomes" id="UP000826616">
    <property type="component" value="Chromosome"/>
</dbReference>
<reference evidence="3 6" key="2">
    <citation type="submission" date="2021-08" db="EMBL/GenBank/DDBJ databases">
        <title>Complete genome sequence of the strain Aneurinibacillus thermoaerophilus CCM 8960.</title>
        <authorList>
            <person name="Musilova J."/>
            <person name="Kourilova X."/>
            <person name="Pernicova I."/>
            <person name="Bezdicek M."/>
            <person name="Lengerova M."/>
            <person name="Obruca S."/>
            <person name="Sedlar K."/>
        </authorList>
    </citation>
    <scope>NUCLEOTIDE SEQUENCE [LARGE SCALE GENOMIC DNA]</scope>
    <source>
        <strain evidence="3 6">CCM 8960</strain>
    </source>
</reference>
<evidence type="ECO:0000256" key="1">
    <source>
        <dbReference type="SAM" id="Coils"/>
    </source>
</evidence>
<dbReference type="EMBL" id="FNDE01000073">
    <property type="protein sequence ID" value="SDH83145.1"/>
    <property type="molecule type" value="Genomic_DNA"/>
</dbReference>
<evidence type="ECO:0000313" key="4">
    <source>
        <dbReference type="EMBL" id="SDH83145.1"/>
    </source>
</evidence>
<organism evidence="4 5">
    <name type="scientific">Aneurinibacillus thermoaerophilus</name>
    <dbReference type="NCBI Taxonomy" id="143495"/>
    <lineage>
        <taxon>Bacteria</taxon>
        <taxon>Bacillati</taxon>
        <taxon>Bacillota</taxon>
        <taxon>Bacilli</taxon>
        <taxon>Bacillales</taxon>
        <taxon>Paenibacillaceae</taxon>
        <taxon>Aneurinibacillus group</taxon>
        <taxon>Aneurinibacillus</taxon>
    </lineage>
</organism>
<dbReference type="EMBL" id="CP080764">
    <property type="protein sequence ID" value="QYY44333.1"/>
    <property type="molecule type" value="Genomic_DNA"/>
</dbReference>
<dbReference type="Pfam" id="PF12841">
    <property type="entry name" value="YvrJ"/>
    <property type="match status" value="1"/>
</dbReference>
<protein>
    <submittedName>
        <fullName evidence="3">YvrJ family protein</fullName>
    </submittedName>
    <submittedName>
        <fullName evidence="4">YvrJ protein family protein</fullName>
    </submittedName>
</protein>
<keyword evidence="2" id="KW-0472">Membrane</keyword>
<dbReference type="RefSeq" id="WP_082705982.1">
    <property type="nucleotide sequence ID" value="NZ_CP080764.1"/>
</dbReference>
<dbReference type="OrthoDB" id="2662123at2"/>
<reference evidence="4 5" key="1">
    <citation type="submission" date="2016-10" db="EMBL/GenBank/DDBJ databases">
        <authorList>
            <person name="de Groot N.N."/>
        </authorList>
    </citation>
    <scope>NUCLEOTIDE SEQUENCE [LARGE SCALE GENOMIC DNA]</scope>
    <source>
        <strain evidence="4 5">L 420-91</strain>
    </source>
</reference>
<keyword evidence="6" id="KW-1185">Reference proteome</keyword>
<evidence type="ECO:0000313" key="3">
    <source>
        <dbReference type="EMBL" id="QYY44333.1"/>
    </source>
</evidence>
<keyword evidence="2" id="KW-0812">Transmembrane</keyword>
<gene>
    <name evidence="3" type="ORF">K3F53_09275</name>
    <name evidence="4" type="ORF">SAMN04489735_10739</name>
</gene>
<dbReference type="AlphaFoldDB" id="A0A1G8FLY0"/>
<evidence type="ECO:0000313" key="6">
    <source>
        <dbReference type="Proteomes" id="UP000826616"/>
    </source>
</evidence>
<proteinExistence type="predicted"/>
<keyword evidence="1" id="KW-0175">Coiled coil</keyword>
<sequence>MEQFDWVGVISNVGFPIFITIYLLARLEKSFQQLENIVKELIDEIKKRETK</sequence>
<dbReference type="InterPro" id="IPR024419">
    <property type="entry name" value="YvrJ"/>
</dbReference>
<feature type="coiled-coil region" evidence="1">
    <location>
        <begin position="24"/>
        <end position="51"/>
    </location>
</feature>
<name>A0A1G8FLY0_ANETH</name>
<dbReference type="Proteomes" id="UP000198956">
    <property type="component" value="Unassembled WGS sequence"/>
</dbReference>
<accession>A0A1G8FLY0</accession>
<evidence type="ECO:0000256" key="2">
    <source>
        <dbReference type="SAM" id="Phobius"/>
    </source>
</evidence>
<keyword evidence="2" id="KW-1133">Transmembrane helix</keyword>
<feature type="transmembrane region" description="Helical" evidence="2">
    <location>
        <begin position="6"/>
        <end position="25"/>
    </location>
</feature>
<dbReference type="GeneID" id="97141558"/>
<evidence type="ECO:0000313" key="5">
    <source>
        <dbReference type="Proteomes" id="UP000198956"/>
    </source>
</evidence>